<gene>
    <name evidence="2" type="ORF">SAMN05660652_03942</name>
</gene>
<dbReference type="Proteomes" id="UP000198607">
    <property type="component" value="Unassembled WGS sequence"/>
</dbReference>
<name>A0A1G8MZN7_9RHOO</name>
<dbReference type="RefSeq" id="WP_091940375.1">
    <property type="nucleotide sequence ID" value="NZ_FNCY01000027.1"/>
</dbReference>
<dbReference type="STRING" id="83767.SAMN05660652_03942"/>
<proteinExistence type="predicted"/>
<keyword evidence="1" id="KW-1133">Transmembrane helix</keyword>
<keyword evidence="3" id="KW-1185">Reference proteome</keyword>
<feature type="transmembrane region" description="Helical" evidence="1">
    <location>
        <begin position="14"/>
        <end position="31"/>
    </location>
</feature>
<keyword evidence="1" id="KW-0472">Membrane</keyword>
<evidence type="ECO:0000256" key="1">
    <source>
        <dbReference type="SAM" id="Phobius"/>
    </source>
</evidence>
<keyword evidence="1" id="KW-0812">Transmembrane</keyword>
<accession>A0A1G8MZN7</accession>
<dbReference type="InterPro" id="IPR021244">
    <property type="entry name" value="DUF2802"/>
</dbReference>
<evidence type="ECO:0008006" key="4">
    <source>
        <dbReference type="Google" id="ProtNLM"/>
    </source>
</evidence>
<organism evidence="2 3">
    <name type="scientific">Propionivibrio dicarboxylicus</name>
    <dbReference type="NCBI Taxonomy" id="83767"/>
    <lineage>
        <taxon>Bacteria</taxon>
        <taxon>Pseudomonadati</taxon>
        <taxon>Pseudomonadota</taxon>
        <taxon>Betaproteobacteria</taxon>
        <taxon>Rhodocyclales</taxon>
        <taxon>Rhodocyclaceae</taxon>
        <taxon>Propionivibrio</taxon>
    </lineage>
</organism>
<dbReference type="Pfam" id="PF10975">
    <property type="entry name" value="DUF2802"/>
    <property type="match status" value="1"/>
</dbReference>
<sequence length="202" mass="22149">MELDFLTNSGWREALVVAIGLLTVYIVFICLRMHRLKQDALRVETAAAAFVSSSAVAAYHAEQQGKPAEQYEEGPSELGASDFQFPWNEPPAPNVEAQRVATLEMDVDLLRKEVGGLRAEILVLREAIQRLNEVAAAPPPPPPPAVVREERRVAVTELIAPQYSEALQLARKDASPAEISEQCGITRAEAELVAALVRNRDN</sequence>
<dbReference type="EMBL" id="FNCY01000027">
    <property type="protein sequence ID" value="SDI72800.1"/>
    <property type="molecule type" value="Genomic_DNA"/>
</dbReference>
<dbReference type="AlphaFoldDB" id="A0A1G8MZN7"/>
<evidence type="ECO:0000313" key="3">
    <source>
        <dbReference type="Proteomes" id="UP000198607"/>
    </source>
</evidence>
<evidence type="ECO:0000313" key="2">
    <source>
        <dbReference type="EMBL" id="SDI72800.1"/>
    </source>
</evidence>
<protein>
    <recommendedName>
        <fullName evidence="4">DUF2802 domain-containing protein</fullName>
    </recommendedName>
</protein>
<reference evidence="2 3" key="1">
    <citation type="submission" date="2016-10" db="EMBL/GenBank/DDBJ databases">
        <authorList>
            <person name="de Groot N.N."/>
        </authorList>
    </citation>
    <scope>NUCLEOTIDE SEQUENCE [LARGE SCALE GENOMIC DNA]</scope>
    <source>
        <strain evidence="2 3">DSM 5885</strain>
    </source>
</reference>